<gene>
    <name evidence="1" type="ORF">ANN_19431</name>
</gene>
<evidence type="ECO:0000313" key="1">
    <source>
        <dbReference type="EMBL" id="KAJ4430840.1"/>
    </source>
</evidence>
<comment type="caution">
    <text evidence="1">The sequence shown here is derived from an EMBL/GenBank/DDBJ whole genome shotgun (WGS) entry which is preliminary data.</text>
</comment>
<name>A0ABQ8SA25_PERAM</name>
<keyword evidence="2" id="KW-1185">Reference proteome</keyword>
<reference evidence="1 2" key="1">
    <citation type="journal article" date="2022" name="Allergy">
        <title>Genome assembly and annotation of Periplaneta americana reveal a comprehensive cockroach allergen profile.</title>
        <authorList>
            <person name="Wang L."/>
            <person name="Xiong Q."/>
            <person name="Saelim N."/>
            <person name="Wang L."/>
            <person name="Nong W."/>
            <person name="Wan A.T."/>
            <person name="Shi M."/>
            <person name="Liu X."/>
            <person name="Cao Q."/>
            <person name="Hui J.H.L."/>
            <person name="Sookrung N."/>
            <person name="Leung T.F."/>
            <person name="Tungtrongchitr A."/>
            <person name="Tsui S.K.W."/>
        </authorList>
    </citation>
    <scope>NUCLEOTIDE SEQUENCE [LARGE SCALE GENOMIC DNA]</scope>
    <source>
        <strain evidence="1">PWHHKU_190912</strain>
    </source>
</reference>
<dbReference type="EMBL" id="JAJSOF020000031">
    <property type="protein sequence ID" value="KAJ4430840.1"/>
    <property type="molecule type" value="Genomic_DNA"/>
</dbReference>
<proteinExistence type="predicted"/>
<sequence length="83" mass="9028">MSASGHFVSPTAIFPGRTCQKLKSPLGPPIWVGTKNIFTQFRLELNGFKETGICPPNRNIFSEADFLAAVNGKTCSMATCQHL</sequence>
<protein>
    <submittedName>
        <fullName evidence="1">Uncharacterized protein</fullName>
    </submittedName>
</protein>
<dbReference type="Proteomes" id="UP001148838">
    <property type="component" value="Unassembled WGS sequence"/>
</dbReference>
<evidence type="ECO:0000313" key="2">
    <source>
        <dbReference type="Proteomes" id="UP001148838"/>
    </source>
</evidence>
<accession>A0ABQ8SA25</accession>
<organism evidence="1 2">
    <name type="scientific">Periplaneta americana</name>
    <name type="common">American cockroach</name>
    <name type="synonym">Blatta americana</name>
    <dbReference type="NCBI Taxonomy" id="6978"/>
    <lineage>
        <taxon>Eukaryota</taxon>
        <taxon>Metazoa</taxon>
        <taxon>Ecdysozoa</taxon>
        <taxon>Arthropoda</taxon>
        <taxon>Hexapoda</taxon>
        <taxon>Insecta</taxon>
        <taxon>Pterygota</taxon>
        <taxon>Neoptera</taxon>
        <taxon>Polyneoptera</taxon>
        <taxon>Dictyoptera</taxon>
        <taxon>Blattodea</taxon>
        <taxon>Blattoidea</taxon>
        <taxon>Blattidae</taxon>
        <taxon>Blattinae</taxon>
        <taxon>Periplaneta</taxon>
    </lineage>
</organism>